<dbReference type="AlphaFoldDB" id="A0A1C7MKG6"/>
<dbReference type="EMBL" id="LUGG01000002">
    <property type="protein sequence ID" value="OBZ77363.1"/>
    <property type="molecule type" value="Genomic_DNA"/>
</dbReference>
<keyword evidence="2" id="KW-1185">Reference proteome</keyword>
<proteinExistence type="predicted"/>
<evidence type="ECO:0000313" key="1">
    <source>
        <dbReference type="EMBL" id="OBZ77363.1"/>
    </source>
</evidence>
<reference evidence="1 2" key="1">
    <citation type="submission" date="2016-03" db="EMBL/GenBank/DDBJ databases">
        <title>Whole genome sequencing of Grifola frondosa 9006-11.</title>
        <authorList>
            <person name="Min B."/>
            <person name="Park H."/>
            <person name="Kim J.-G."/>
            <person name="Cho H."/>
            <person name="Oh Y.-L."/>
            <person name="Kong W.-S."/>
            <person name="Choi I.-G."/>
        </authorList>
    </citation>
    <scope>NUCLEOTIDE SEQUENCE [LARGE SCALE GENOMIC DNA]</scope>
    <source>
        <strain evidence="1 2">9006-11</strain>
    </source>
</reference>
<organism evidence="1 2">
    <name type="scientific">Grifola frondosa</name>
    <name type="common">Maitake</name>
    <name type="synonym">Polyporus frondosus</name>
    <dbReference type="NCBI Taxonomy" id="5627"/>
    <lineage>
        <taxon>Eukaryota</taxon>
        <taxon>Fungi</taxon>
        <taxon>Dikarya</taxon>
        <taxon>Basidiomycota</taxon>
        <taxon>Agaricomycotina</taxon>
        <taxon>Agaricomycetes</taxon>
        <taxon>Polyporales</taxon>
        <taxon>Grifolaceae</taxon>
        <taxon>Grifola</taxon>
    </lineage>
</organism>
<sequence length="103" mass="11423">MCLISDVEDMPLLMCFWYEGVTATASIHLQDAWKVCAHLVFSLTGDLVGLLDEIGLTSRVIFAEANREVGPISTGQYDVCVYWCLTMQSIILSSRSLIIECSD</sequence>
<accession>A0A1C7MKG6</accession>
<evidence type="ECO:0000313" key="2">
    <source>
        <dbReference type="Proteomes" id="UP000092993"/>
    </source>
</evidence>
<protein>
    <submittedName>
        <fullName evidence="1">Uncharacterized protein</fullName>
    </submittedName>
</protein>
<gene>
    <name evidence="1" type="ORF">A0H81_01856</name>
</gene>
<comment type="caution">
    <text evidence="1">The sequence shown here is derived from an EMBL/GenBank/DDBJ whole genome shotgun (WGS) entry which is preliminary data.</text>
</comment>
<dbReference type="Proteomes" id="UP000092993">
    <property type="component" value="Unassembled WGS sequence"/>
</dbReference>
<name>A0A1C7MKG6_GRIFR</name>